<dbReference type="GO" id="GO:0005737">
    <property type="term" value="C:cytoplasm"/>
    <property type="evidence" value="ECO:0007669"/>
    <property type="project" value="TreeGrafter"/>
</dbReference>
<dbReference type="GO" id="GO:0004198">
    <property type="term" value="F:calcium-dependent cysteine-type endopeptidase activity"/>
    <property type="evidence" value="ECO:0007669"/>
    <property type="project" value="InterPro"/>
</dbReference>
<comment type="caution">
    <text evidence="4">The sequence shown here is derived from an EMBL/GenBank/DDBJ whole genome shotgun (WGS) entry which is preliminary data.</text>
</comment>
<evidence type="ECO:0000259" key="3">
    <source>
        <dbReference type="PROSITE" id="PS50203"/>
    </source>
</evidence>
<evidence type="ECO:0000313" key="5">
    <source>
        <dbReference type="Proteomes" id="UP000287033"/>
    </source>
</evidence>
<protein>
    <recommendedName>
        <fullName evidence="3">Calpain catalytic domain-containing protein</fullName>
    </recommendedName>
</protein>
<gene>
    <name evidence="4" type="ORF">chiPu_0025983</name>
</gene>
<dbReference type="AlphaFoldDB" id="A0A401TGW5"/>
<accession>A0A401TGW5</accession>
<comment type="caution">
    <text evidence="2">Lacks conserved residue(s) required for the propagation of feature annotation.</text>
</comment>
<dbReference type="PANTHER" id="PTHR10183">
    <property type="entry name" value="CALPAIN"/>
    <property type="match status" value="1"/>
</dbReference>
<keyword evidence="5" id="KW-1185">Reference proteome</keyword>
<feature type="domain" description="Calpain catalytic" evidence="3">
    <location>
        <begin position="1"/>
        <end position="45"/>
    </location>
</feature>
<dbReference type="SUPFAM" id="SSF54001">
    <property type="entry name" value="Cysteine proteinases"/>
    <property type="match status" value="1"/>
</dbReference>
<dbReference type="PROSITE" id="PS50203">
    <property type="entry name" value="CALPAIN_CAT"/>
    <property type="match status" value="1"/>
</dbReference>
<dbReference type="InterPro" id="IPR038765">
    <property type="entry name" value="Papain-like_cys_pep_sf"/>
</dbReference>
<dbReference type="Proteomes" id="UP000287033">
    <property type="component" value="Unassembled WGS sequence"/>
</dbReference>
<feature type="non-terminal residue" evidence="4">
    <location>
        <position position="1"/>
    </location>
</feature>
<evidence type="ECO:0000256" key="1">
    <source>
        <dbReference type="ARBA" id="ARBA00007623"/>
    </source>
</evidence>
<dbReference type="PANTHER" id="PTHR10183:SF433">
    <property type="entry name" value="CALPAIN-A-RELATED"/>
    <property type="match status" value="1"/>
</dbReference>
<dbReference type="Pfam" id="PF00648">
    <property type="entry name" value="Peptidase_C2"/>
    <property type="match status" value="1"/>
</dbReference>
<dbReference type="GO" id="GO:0006508">
    <property type="term" value="P:proteolysis"/>
    <property type="evidence" value="ECO:0007669"/>
    <property type="project" value="InterPro"/>
</dbReference>
<comment type="similarity">
    <text evidence="1">Belongs to the peptidase C2 family.</text>
</comment>
<dbReference type="InterPro" id="IPR022684">
    <property type="entry name" value="Calpain_cysteine_protease"/>
</dbReference>
<dbReference type="STRING" id="137246.A0A401TGW5"/>
<sequence length="45" mass="5296">FWQFGEWVEVVIDDRLPVKDGKLVFVHSAARNEFWSALLEKAYAK</sequence>
<dbReference type="InterPro" id="IPR001300">
    <property type="entry name" value="Peptidase_C2_calpain_cat"/>
</dbReference>
<evidence type="ECO:0000313" key="4">
    <source>
        <dbReference type="EMBL" id="GCC41882.1"/>
    </source>
</evidence>
<organism evidence="4 5">
    <name type="scientific">Chiloscyllium punctatum</name>
    <name type="common">Brownbanded bambooshark</name>
    <name type="synonym">Hemiscyllium punctatum</name>
    <dbReference type="NCBI Taxonomy" id="137246"/>
    <lineage>
        <taxon>Eukaryota</taxon>
        <taxon>Metazoa</taxon>
        <taxon>Chordata</taxon>
        <taxon>Craniata</taxon>
        <taxon>Vertebrata</taxon>
        <taxon>Chondrichthyes</taxon>
        <taxon>Elasmobranchii</taxon>
        <taxon>Galeomorphii</taxon>
        <taxon>Galeoidea</taxon>
        <taxon>Orectolobiformes</taxon>
        <taxon>Hemiscylliidae</taxon>
        <taxon>Chiloscyllium</taxon>
    </lineage>
</organism>
<evidence type="ECO:0000256" key="2">
    <source>
        <dbReference type="PROSITE-ProRule" id="PRU00239"/>
    </source>
</evidence>
<reference evidence="4 5" key="1">
    <citation type="journal article" date="2018" name="Nat. Ecol. Evol.">
        <title>Shark genomes provide insights into elasmobranch evolution and the origin of vertebrates.</title>
        <authorList>
            <person name="Hara Y"/>
            <person name="Yamaguchi K"/>
            <person name="Onimaru K"/>
            <person name="Kadota M"/>
            <person name="Koyanagi M"/>
            <person name="Keeley SD"/>
            <person name="Tatsumi K"/>
            <person name="Tanaka K"/>
            <person name="Motone F"/>
            <person name="Kageyama Y"/>
            <person name="Nozu R"/>
            <person name="Adachi N"/>
            <person name="Nishimura O"/>
            <person name="Nakagawa R"/>
            <person name="Tanegashima C"/>
            <person name="Kiyatake I"/>
            <person name="Matsumoto R"/>
            <person name="Murakumo K"/>
            <person name="Nishida K"/>
            <person name="Terakita A"/>
            <person name="Kuratani S"/>
            <person name="Sato K"/>
            <person name="Hyodo S Kuraku.S."/>
        </authorList>
    </citation>
    <scope>NUCLEOTIDE SEQUENCE [LARGE SCALE GENOMIC DNA]</scope>
</reference>
<proteinExistence type="inferred from homology"/>
<dbReference type="OrthoDB" id="424753at2759"/>
<name>A0A401TGW5_CHIPU</name>
<dbReference type="EMBL" id="BEZZ01069982">
    <property type="protein sequence ID" value="GCC41882.1"/>
    <property type="molecule type" value="Genomic_DNA"/>
</dbReference>